<comment type="caution">
    <text evidence="1">The sequence shown here is derived from an EMBL/GenBank/DDBJ whole genome shotgun (WGS) entry which is preliminary data.</text>
</comment>
<dbReference type="AlphaFoldDB" id="A0A9P4LHY1"/>
<name>A0A9P4LHY1_9PLEO</name>
<gene>
    <name evidence="1" type="ORF">EK21DRAFT_93070</name>
</gene>
<keyword evidence="2" id="KW-1185">Reference proteome</keyword>
<dbReference type="Proteomes" id="UP000799777">
    <property type="component" value="Unassembled WGS sequence"/>
</dbReference>
<dbReference type="PANTHER" id="PTHR36922:SF1">
    <property type="entry name" value="DUF1993 DOMAIN-CONTAINING PROTEIN"/>
    <property type="match status" value="1"/>
</dbReference>
<dbReference type="Gene3D" id="1.20.120.450">
    <property type="entry name" value="dinb family like domain"/>
    <property type="match status" value="1"/>
</dbReference>
<protein>
    <submittedName>
        <fullName evidence="1">Uncharacterized protein</fullName>
    </submittedName>
</protein>
<dbReference type="Pfam" id="PF09351">
    <property type="entry name" value="DUF1993"/>
    <property type="match status" value="1"/>
</dbReference>
<proteinExistence type="predicted"/>
<dbReference type="InterPro" id="IPR018531">
    <property type="entry name" value="DUF1993"/>
</dbReference>
<evidence type="ECO:0000313" key="2">
    <source>
        <dbReference type="Proteomes" id="UP000799777"/>
    </source>
</evidence>
<reference evidence="1" key="1">
    <citation type="journal article" date="2020" name="Stud. Mycol.">
        <title>101 Dothideomycetes genomes: a test case for predicting lifestyles and emergence of pathogens.</title>
        <authorList>
            <person name="Haridas S."/>
            <person name="Albert R."/>
            <person name="Binder M."/>
            <person name="Bloem J."/>
            <person name="Labutti K."/>
            <person name="Salamov A."/>
            <person name="Andreopoulos B."/>
            <person name="Baker S."/>
            <person name="Barry K."/>
            <person name="Bills G."/>
            <person name="Bluhm B."/>
            <person name="Cannon C."/>
            <person name="Castanera R."/>
            <person name="Culley D."/>
            <person name="Daum C."/>
            <person name="Ezra D."/>
            <person name="Gonzalez J."/>
            <person name="Henrissat B."/>
            <person name="Kuo A."/>
            <person name="Liang C."/>
            <person name="Lipzen A."/>
            <person name="Lutzoni F."/>
            <person name="Magnuson J."/>
            <person name="Mondo S."/>
            <person name="Nolan M."/>
            <person name="Ohm R."/>
            <person name="Pangilinan J."/>
            <person name="Park H.-J."/>
            <person name="Ramirez L."/>
            <person name="Alfaro M."/>
            <person name="Sun H."/>
            <person name="Tritt A."/>
            <person name="Yoshinaga Y."/>
            <person name="Zwiers L.-H."/>
            <person name="Turgeon B."/>
            <person name="Goodwin S."/>
            <person name="Spatafora J."/>
            <person name="Crous P."/>
            <person name="Grigoriev I."/>
        </authorList>
    </citation>
    <scope>NUCLEOTIDE SEQUENCE</scope>
    <source>
        <strain evidence="1">CBS 110217</strain>
    </source>
</reference>
<dbReference type="SUPFAM" id="SSF109854">
    <property type="entry name" value="DinB/YfiT-like putative metalloenzymes"/>
    <property type="match status" value="1"/>
</dbReference>
<evidence type="ECO:0000313" key="1">
    <source>
        <dbReference type="EMBL" id="KAF2025680.1"/>
    </source>
</evidence>
<dbReference type="OrthoDB" id="3724345at2759"/>
<dbReference type="PANTHER" id="PTHR36922">
    <property type="entry name" value="BLL2446 PROTEIN"/>
    <property type="match status" value="1"/>
</dbReference>
<sequence length="191" mass="20969">MANSTTYNFYTTTIPELRRINNGAMSTLTSAQTELANGLPITEQEILDASIGDMLPFRMQPVLLAKFQTAAFEGLNLSSTAAPALDPSYNSLQDIIDFFKAMNAVLDSINEQKWNESASKGFDVHMQSSGKTLKITGLAEYVGGFMVPNSYFHLNAIYMLLRSKGFKLGKGVYVGAWMTETLKADFAPLRG</sequence>
<organism evidence="1 2">
    <name type="scientific">Setomelanomma holmii</name>
    <dbReference type="NCBI Taxonomy" id="210430"/>
    <lineage>
        <taxon>Eukaryota</taxon>
        <taxon>Fungi</taxon>
        <taxon>Dikarya</taxon>
        <taxon>Ascomycota</taxon>
        <taxon>Pezizomycotina</taxon>
        <taxon>Dothideomycetes</taxon>
        <taxon>Pleosporomycetidae</taxon>
        <taxon>Pleosporales</taxon>
        <taxon>Pleosporineae</taxon>
        <taxon>Phaeosphaeriaceae</taxon>
        <taxon>Setomelanomma</taxon>
    </lineage>
</organism>
<accession>A0A9P4LHY1</accession>
<dbReference type="EMBL" id="ML978260">
    <property type="protein sequence ID" value="KAF2025680.1"/>
    <property type="molecule type" value="Genomic_DNA"/>
</dbReference>
<dbReference type="InterPro" id="IPR034660">
    <property type="entry name" value="DinB/YfiT-like"/>
</dbReference>